<dbReference type="EMBL" id="CQBK01000017">
    <property type="protein sequence ID" value="CNI15013.1"/>
    <property type="molecule type" value="Genomic_DNA"/>
</dbReference>
<dbReference type="SMART" id="SM00972">
    <property type="entry name" value="SCPU"/>
    <property type="match status" value="1"/>
</dbReference>
<dbReference type="AlphaFoldDB" id="A0A0T9QJK7"/>
<dbReference type="PANTHER" id="PTHR37089:SF4">
    <property type="entry name" value="EXPORTED PROTEIN"/>
    <property type="match status" value="1"/>
</dbReference>
<dbReference type="RefSeq" id="WP_025384099.1">
    <property type="nucleotide sequence ID" value="NZ_CABIHV010000236.1"/>
</dbReference>
<evidence type="ECO:0000313" key="5">
    <source>
        <dbReference type="Proteomes" id="UP000019439"/>
    </source>
</evidence>
<evidence type="ECO:0000256" key="1">
    <source>
        <dbReference type="SAM" id="SignalP"/>
    </source>
</evidence>
<keyword evidence="5" id="KW-1185">Reference proteome</keyword>
<evidence type="ECO:0000313" key="4">
    <source>
        <dbReference type="EMBL" id="CNI15013.1"/>
    </source>
</evidence>
<reference evidence="4 6" key="2">
    <citation type="submission" date="2015-03" db="EMBL/GenBank/DDBJ databases">
        <authorList>
            <person name="Murphy D."/>
        </authorList>
    </citation>
    <scope>NUCLEOTIDE SEQUENCE [LARGE SCALE GENOMIC DNA]</scope>
    <source>
        <strain evidence="4 6">Y233</strain>
    </source>
</reference>
<keyword evidence="3" id="KW-0946">Virion</keyword>
<name>A0A0T9QJK7_9GAMM</name>
<gene>
    <name evidence="3" type="ORF">BF17_21040</name>
    <name evidence="4" type="ORF">ERS008667_02567</name>
</gene>
<evidence type="ECO:0000313" key="3">
    <source>
        <dbReference type="EMBL" id="AHK21477.1"/>
    </source>
</evidence>
<dbReference type="KEGG" id="ysi:BF17_21040"/>
<dbReference type="PATRIC" id="fig|367190.3.peg.4137"/>
<accession>A0A0T9QJK7</accession>
<feature type="signal peptide" evidence="1">
    <location>
        <begin position="1"/>
        <end position="23"/>
    </location>
</feature>
<feature type="domain" description="Spore coat protein U/FanG" evidence="2">
    <location>
        <begin position="27"/>
        <end position="182"/>
    </location>
</feature>
<proteinExistence type="predicted"/>
<protein>
    <submittedName>
        <fullName evidence="4">Spore coat U domain-containing protein</fullName>
    </submittedName>
    <submittedName>
        <fullName evidence="3">Spore coat protein U</fullName>
    </submittedName>
</protein>
<dbReference type="PANTHER" id="PTHR37089">
    <property type="entry name" value="PROTEIN U-RELATED"/>
    <property type="match status" value="1"/>
</dbReference>
<keyword evidence="1" id="KW-0732">Signal</keyword>
<dbReference type="EMBL" id="CP007230">
    <property type="protein sequence ID" value="AHK21477.1"/>
    <property type="molecule type" value="Genomic_DNA"/>
</dbReference>
<dbReference type="InterPro" id="IPR053167">
    <property type="entry name" value="Spore_coat_component"/>
</dbReference>
<sequence>MRKNLFSLSVIAILQTVLPIANAGTTTGTLASTLTILSGCYINDGTGSGSLSNLGTINFGSVVVLSSVINVAFSGTQSGSLNLYCSTNTAYTIAIDNGLYSSTSGQRRLRGGASAPTPFEYVNYNLFKDSNYSQPWSATPTTGVQSGTGTGIATPIPLTIYAQVPIQTTPSVSTYIDTVIVTVTW</sequence>
<reference evidence="3 5" key="1">
    <citation type="journal article" date="2014" name="Genome Announc.">
        <title>Genome Sequence of Yersinia similis Y228T, a Member of the Yersinia pseudotuberculosis Complex.</title>
        <authorList>
            <person name="Sprague L.D."/>
            <person name="Neubauer H."/>
        </authorList>
    </citation>
    <scope>NUCLEOTIDE SEQUENCE [LARGE SCALE GENOMIC DNA]</scope>
    <source>
        <strain evidence="3 5">228</strain>
    </source>
</reference>
<keyword evidence="3" id="KW-0167">Capsid protein</keyword>
<feature type="chain" id="PRO_5006695454" evidence="1">
    <location>
        <begin position="24"/>
        <end position="185"/>
    </location>
</feature>
<dbReference type="Proteomes" id="UP000019439">
    <property type="component" value="Chromosome"/>
</dbReference>
<evidence type="ECO:0000313" key="6">
    <source>
        <dbReference type="Proteomes" id="UP000038204"/>
    </source>
</evidence>
<dbReference type="InterPro" id="IPR007893">
    <property type="entry name" value="Spore_coat_U/FanG"/>
</dbReference>
<dbReference type="Pfam" id="PF05229">
    <property type="entry name" value="SCPU"/>
    <property type="match status" value="1"/>
</dbReference>
<dbReference type="Proteomes" id="UP000038204">
    <property type="component" value="Unassembled WGS sequence"/>
</dbReference>
<evidence type="ECO:0000259" key="2">
    <source>
        <dbReference type="Pfam" id="PF05229"/>
    </source>
</evidence>
<dbReference type="GeneID" id="96665864"/>
<organism evidence="4 6">
    <name type="scientific">Yersinia similis</name>
    <dbReference type="NCBI Taxonomy" id="367190"/>
    <lineage>
        <taxon>Bacteria</taxon>
        <taxon>Pseudomonadati</taxon>
        <taxon>Pseudomonadota</taxon>
        <taxon>Gammaproteobacteria</taxon>
        <taxon>Enterobacterales</taxon>
        <taxon>Yersiniaceae</taxon>
        <taxon>Yersinia</taxon>
    </lineage>
</organism>